<dbReference type="SUPFAM" id="SSF51445">
    <property type="entry name" value="(Trans)glycosidases"/>
    <property type="match status" value="1"/>
</dbReference>
<evidence type="ECO:0000256" key="4">
    <source>
        <dbReference type="ARBA" id="ARBA00022801"/>
    </source>
</evidence>
<sequence length="558" mass="63510">MLGSRNKLRFALSRTNSRVLTKKLKYGNPVVHMNGGQIILVLPCIKSWGATGILLEWEDTFPYSGELANIGSIYIKEGVYTMDEVNRIMQIAEENGLLVIQLVQTFGHMEFVLKHNEFSTLREIQQAPNVICPLKPESQLLIKAMLEQVLDAQPNATHLHIGADEVWHYGVCEDCSVHATGNKHGVVSLYLQHIRDLVLFIHDKRPNIRILMWDDMLREYNLGELVEPVVWNYSPVDCFHIPPAMWSSYQKVFSHIWVGSAFKGANGCAQILVSSSRYVSNQDAWISVADEKPFDITFEGVILTGWSRYDHYATLCELLPVAMPSLASCLRRWVKPKQEQVSEAYNEAVLSERTCYERFQKFIKGDFDIEDKDCSGRPKIYEDAELEEDSSQTQKELALTLEVTQQAVSHHLKSLVMIHKQADIMEVLPQQDWPGYDMACAVHAFVLLRNRCIALIHGDEVAAWLNPWQVENKYVNPIQVQGIAVAAERLLKELVATEENLQSSFQCVIGDRSKNEWIATLHSPLVKQVRRIYENAYHYANSAVRALPECICPNANEL</sequence>
<dbReference type="EMBL" id="BGZK01000686">
    <property type="protein sequence ID" value="GBP56148.1"/>
    <property type="molecule type" value="Genomic_DNA"/>
</dbReference>
<gene>
    <name evidence="6" type="primary">HEXDC</name>
    <name evidence="6" type="ORF">EVAR_23587_1</name>
</gene>
<dbReference type="InterPro" id="IPR036388">
    <property type="entry name" value="WH-like_DNA-bd_sf"/>
</dbReference>
<dbReference type="InterPro" id="IPR038901">
    <property type="entry name" value="HEXDC-like"/>
</dbReference>
<dbReference type="Pfam" id="PF00728">
    <property type="entry name" value="Glyco_hydro_20"/>
    <property type="match status" value="1"/>
</dbReference>
<dbReference type="Gene3D" id="1.10.10.10">
    <property type="entry name" value="Winged helix-like DNA-binding domain superfamily/Winged helix DNA-binding domain"/>
    <property type="match status" value="1"/>
</dbReference>
<keyword evidence="7" id="KW-1185">Reference proteome</keyword>
<dbReference type="AlphaFoldDB" id="A0A4C1WXF7"/>
<evidence type="ECO:0000313" key="7">
    <source>
        <dbReference type="Proteomes" id="UP000299102"/>
    </source>
</evidence>
<dbReference type="EC" id="3.2.1.52" evidence="3"/>
<evidence type="ECO:0000256" key="2">
    <source>
        <dbReference type="ARBA" id="ARBA00006285"/>
    </source>
</evidence>
<dbReference type="Proteomes" id="UP000299102">
    <property type="component" value="Unassembled WGS sequence"/>
</dbReference>
<dbReference type="InterPro" id="IPR015883">
    <property type="entry name" value="Glyco_hydro_20_cat"/>
</dbReference>
<dbReference type="InterPro" id="IPR017853">
    <property type="entry name" value="GH"/>
</dbReference>
<evidence type="ECO:0000259" key="5">
    <source>
        <dbReference type="Pfam" id="PF00728"/>
    </source>
</evidence>
<comment type="similarity">
    <text evidence="2">Belongs to the glycosyl hydrolase 20 family.</text>
</comment>
<dbReference type="GO" id="GO:0005975">
    <property type="term" value="P:carbohydrate metabolic process"/>
    <property type="evidence" value="ECO:0007669"/>
    <property type="project" value="InterPro"/>
</dbReference>
<comment type="catalytic activity">
    <reaction evidence="1">
        <text>Hydrolysis of terminal non-reducing N-acetyl-D-hexosamine residues in N-acetyl-beta-D-hexosaminides.</text>
        <dbReference type="EC" id="3.2.1.52"/>
    </reaction>
</comment>
<dbReference type="OrthoDB" id="10023921at2759"/>
<dbReference type="GO" id="GO:0004563">
    <property type="term" value="F:beta-N-acetylhexosaminidase activity"/>
    <property type="evidence" value="ECO:0007669"/>
    <property type="project" value="UniProtKB-EC"/>
</dbReference>
<accession>A0A4C1WXF7</accession>
<name>A0A4C1WXF7_EUMVA</name>
<evidence type="ECO:0000256" key="3">
    <source>
        <dbReference type="ARBA" id="ARBA00012663"/>
    </source>
</evidence>
<evidence type="ECO:0000313" key="6">
    <source>
        <dbReference type="EMBL" id="GBP56148.1"/>
    </source>
</evidence>
<dbReference type="CDD" id="cd06565">
    <property type="entry name" value="GH20_GcnA-like"/>
    <property type="match status" value="1"/>
</dbReference>
<dbReference type="PANTHER" id="PTHR21040:SF8">
    <property type="entry name" value="BCDNA.GH04120"/>
    <property type="match status" value="1"/>
</dbReference>
<keyword evidence="4" id="KW-0378">Hydrolase</keyword>
<comment type="caution">
    <text evidence="6">The sequence shown here is derived from an EMBL/GenBank/DDBJ whole genome shotgun (WGS) entry which is preliminary data.</text>
</comment>
<dbReference type="STRING" id="151549.A0A4C1WXF7"/>
<reference evidence="6 7" key="1">
    <citation type="journal article" date="2019" name="Commun. Biol.">
        <title>The bagworm genome reveals a unique fibroin gene that provides high tensile strength.</title>
        <authorList>
            <person name="Kono N."/>
            <person name="Nakamura H."/>
            <person name="Ohtoshi R."/>
            <person name="Tomita M."/>
            <person name="Numata K."/>
            <person name="Arakawa K."/>
        </authorList>
    </citation>
    <scope>NUCLEOTIDE SEQUENCE [LARGE SCALE GENOMIC DNA]</scope>
</reference>
<dbReference type="PANTHER" id="PTHR21040">
    <property type="entry name" value="BCDNA.GH04120"/>
    <property type="match status" value="1"/>
</dbReference>
<evidence type="ECO:0000256" key="1">
    <source>
        <dbReference type="ARBA" id="ARBA00001231"/>
    </source>
</evidence>
<protein>
    <recommendedName>
        <fullName evidence="3">beta-N-acetylhexosaminidase</fullName>
        <ecNumber evidence="3">3.2.1.52</ecNumber>
    </recommendedName>
</protein>
<dbReference type="Gene3D" id="3.20.20.80">
    <property type="entry name" value="Glycosidases"/>
    <property type="match status" value="1"/>
</dbReference>
<proteinExistence type="inferred from homology"/>
<feature type="domain" description="Glycoside hydrolase family 20 catalytic" evidence="5">
    <location>
        <begin position="66"/>
        <end position="226"/>
    </location>
</feature>
<organism evidence="6 7">
    <name type="scientific">Eumeta variegata</name>
    <name type="common">Bagworm moth</name>
    <name type="synonym">Eumeta japonica</name>
    <dbReference type="NCBI Taxonomy" id="151549"/>
    <lineage>
        <taxon>Eukaryota</taxon>
        <taxon>Metazoa</taxon>
        <taxon>Ecdysozoa</taxon>
        <taxon>Arthropoda</taxon>
        <taxon>Hexapoda</taxon>
        <taxon>Insecta</taxon>
        <taxon>Pterygota</taxon>
        <taxon>Neoptera</taxon>
        <taxon>Endopterygota</taxon>
        <taxon>Lepidoptera</taxon>
        <taxon>Glossata</taxon>
        <taxon>Ditrysia</taxon>
        <taxon>Tineoidea</taxon>
        <taxon>Psychidae</taxon>
        <taxon>Oiketicinae</taxon>
        <taxon>Eumeta</taxon>
    </lineage>
</organism>